<evidence type="ECO:0000313" key="3">
    <source>
        <dbReference type="Proteomes" id="UP001333996"/>
    </source>
</evidence>
<dbReference type="Gene3D" id="3.30.420.150">
    <property type="entry name" value="Exopolyphosphatase. Domain 2"/>
    <property type="match status" value="1"/>
</dbReference>
<proteinExistence type="predicted"/>
<dbReference type="InterPro" id="IPR050273">
    <property type="entry name" value="GppA/Ppx_hydrolase"/>
</dbReference>
<reference evidence="2" key="1">
    <citation type="submission" date="2024-01" db="EMBL/GenBank/DDBJ databases">
        <title>First draft genome sequence data of TA4-1, the type strain of Gram-positive actinobacterium Streptomyces chiangmaiensis.</title>
        <authorList>
            <person name="Yasawong M."/>
            <person name="Nantapong N."/>
        </authorList>
    </citation>
    <scope>NUCLEOTIDE SEQUENCE</scope>
    <source>
        <strain evidence="2">TA4-1</strain>
    </source>
</reference>
<dbReference type="Proteomes" id="UP001333996">
    <property type="component" value="Unassembled WGS sequence"/>
</dbReference>
<dbReference type="CDD" id="cd24119">
    <property type="entry name" value="ASKHA_NBD_MtPPX2-like"/>
    <property type="match status" value="1"/>
</dbReference>
<organism evidence="2 3">
    <name type="scientific">Streptomyces chiangmaiensis</name>
    <dbReference type="NCBI Taxonomy" id="766497"/>
    <lineage>
        <taxon>Bacteria</taxon>
        <taxon>Bacillati</taxon>
        <taxon>Actinomycetota</taxon>
        <taxon>Actinomycetes</taxon>
        <taxon>Kitasatosporales</taxon>
        <taxon>Streptomycetaceae</taxon>
        <taxon>Streptomyces</taxon>
    </lineage>
</organism>
<feature type="domain" description="Ppx/GppA phosphatase N-terminal" evidence="1">
    <location>
        <begin position="28"/>
        <end position="308"/>
    </location>
</feature>
<keyword evidence="3" id="KW-1185">Reference proteome</keyword>
<dbReference type="InterPro" id="IPR043129">
    <property type="entry name" value="ATPase_NBD"/>
</dbReference>
<dbReference type="PANTHER" id="PTHR30005">
    <property type="entry name" value="EXOPOLYPHOSPHATASE"/>
    <property type="match status" value="1"/>
</dbReference>
<evidence type="ECO:0000313" key="2">
    <source>
        <dbReference type="EMBL" id="MED7821213.1"/>
    </source>
</evidence>
<name>A0ABU7FBM7_9ACTN</name>
<dbReference type="Gene3D" id="3.30.420.40">
    <property type="match status" value="1"/>
</dbReference>
<dbReference type="SUPFAM" id="SSF53067">
    <property type="entry name" value="Actin-like ATPase domain"/>
    <property type="match status" value="2"/>
</dbReference>
<accession>A0ABU7FBM7</accession>
<dbReference type="Pfam" id="PF02541">
    <property type="entry name" value="Ppx-GppA"/>
    <property type="match status" value="1"/>
</dbReference>
<evidence type="ECO:0000259" key="1">
    <source>
        <dbReference type="Pfam" id="PF02541"/>
    </source>
</evidence>
<comment type="caution">
    <text evidence="2">The sequence shown here is derived from an EMBL/GenBank/DDBJ whole genome shotgun (WGS) entry which is preliminary data.</text>
</comment>
<dbReference type="PANTHER" id="PTHR30005:SF13">
    <property type="entry name" value="EXOPOLYPHOSPHATASE 2"/>
    <property type="match status" value="1"/>
</dbReference>
<sequence length="313" mass="34072">MTRVAAVDCGTNSIRLLVADATPATGELVELDRRMTIVRLGQGVDRTGRLAPEALERTFAACREYAEIIKEHGAERIRFVATSASRDAENRDVFVRGVLEILGVEPEVISGEQEAEFSFTGATKELAGREDLDKPFLVVDIGGGSTEFVVGEEHVRAARSVDIGCVRMTERHLVHEGVVSDPPTPERIAAIRSDIEAALDLVEKTVPLHEARTLVGLAGSVTTLSAIDQELPEYDSERIHHSRISQDRVREITERLLRSTHAERAAIPSMHPGRVDVIGAGALVLLAIMERIEAAEVVVSEHDILDGIAWSIA</sequence>
<protein>
    <submittedName>
        <fullName evidence="2">Ppx/GppA phosphatase family protein</fullName>
    </submittedName>
</protein>
<dbReference type="RefSeq" id="WP_329505188.1">
    <property type="nucleotide sequence ID" value="NZ_BAAAYZ010000078.1"/>
</dbReference>
<gene>
    <name evidence="2" type="ORF">VXC91_04245</name>
</gene>
<dbReference type="InterPro" id="IPR003695">
    <property type="entry name" value="Ppx_GppA_N"/>
</dbReference>
<dbReference type="EMBL" id="JAYWVC010000007">
    <property type="protein sequence ID" value="MED7821213.1"/>
    <property type="molecule type" value="Genomic_DNA"/>
</dbReference>